<comment type="similarity">
    <text evidence="3">Belongs to the oligopeptide OPT transporter family.</text>
</comment>
<comment type="cofactor">
    <cofactor evidence="1">
        <name>heme b</name>
        <dbReference type="ChEBI" id="CHEBI:60344"/>
    </cofactor>
</comment>
<evidence type="ECO:0000256" key="7">
    <source>
        <dbReference type="ARBA" id="ARBA00022692"/>
    </source>
</evidence>
<feature type="transmembrane region" description="Helical" evidence="14">
    <location>
        <begin position="86"/>
        <end position="106"/>
    </location>
</feature>
<keyword evidence="9 14" id="KW-1133">Transmembrane helix</keyword>
<evidence type="ECO:0000256" key="12">
    <source>
        <dbReference type="ARBA" id="ARBA00023136"/>
    </source>
</evidence>
<gene>
    <name evidence="17" type="ORF">CcCBS67573_g09054</name>
</gene>
<evidence type="ECO:0000256" key="11">
    <source>
        <dbReference type="ARBA" id="ARBA00023004"/>
    </source>
</evidence>
<sequence>MAQLVATILGSLVSTGTAAAIYESFGKIDKPVSPEFPAGFQWLMQVQAEDPASGWSSNNYNTFLSAGAIWGAIAPARFFGPESPYFKTLIGFAVGAVLPIIPWYLHKMQPDSFWHLVNIPLIFIFPAYAGARRSDMITPLAISVIVNYFVKKYRHTWWKKYAYVMSAAFDSGTGVMLLILFFMVQFNPKYQMPFPAWFMNSGDVERCLPDAALTCMEHATMGGAYGNEYLPEQDPLFQIAARPLPVLEHIAASATDSRGPCPALNALANSGVLPRDGRRITATMLKSAVETVFNVDASAKINAFFAARKKDNDSSSSGGNEVDPDVMNLEDLSFHDNESAEHDVSFTRRDTFFGSSSHAEPEYVNALMNASTDGESLTVADLVKHRLTRFNHSLEHNPDLTFWGGQLLSCCIETYLIANVFGRNGKISIQDARAFLGEERIPADYARPDSLVSGFSGVLDTRIVPIMAKWEWTYWFNNPVNSKNPLQPFHKLPADPREFELVQVPSNEIDKHMIIGNESNMDARVPKQWHGLWYTCGNPSADECISMANGTWVESENAYYLPVYQEKIWGWDDTKKGRDLYAQTRFVATNYKMTFDSESGIGRFNPVMKLGTEKTHLTIELSDFWGKFVAEPTENANIFLRKTSFFGRDPAVYRLIRIVNGDGTRTPEFDSIYLKKIDNPSKDGDSPYLTHLTSTQLVAVRKE</sequence>
<keyword evidence="5" id="KW-0575">Peroxidase</keyword>
<evidence type="ECO:0000256" key="9">
    <source>
        <dbReference type="ARBA" id="ARBA00022989"/>
    </source>
</evidence>
<proteinExistence type="inferred from homology"/>
<evidence type="ECO:0000256" key="1">
    <source>
        <dbReference type="ARBA" id="ARBA00001970"/>
    </source>
</evidence>
<dbReference type="AlphaFoldDB" id="A0A507E8Y3"/>
<keyword evidence="11" id="KW-0408">Iron</keyword>
<feature type="chain" id="PRO_5021273874" description="Heme haloperoxidase family profile domain-containing protein" evidence="15">
    <location>
        <begin position="19"/>
        <end position="703"/>
    </location>
</feature>
<evidence type="ECO:0000256" key="10">
    <source>
        <dbReference type="ARBA" id="ARBA00023002"/>
    </source>
</evidence>
<comment type="similarity">
    <text evidence="13">Belongs to the chloroperoxidase family.</text>
</comment>
<dbReference type="Gene3D" id="1.10.489.10">
    <property type="entry name" value="Chloroperoxidase-like"/>
    <property type="match status" value="1"/>
</dbReference>
<evidence type="ECO:0000256" key="8">
    <source>
        <dbReference type="ARBA" id="ARBA00022723"/>
    </source>
</evidence>
<evidence type="ECO:0000256" key="14">
    <source>
        <dbReference type="SAM" id="Phobius"/>
    </source>
</evidence>
<evidence type="ECO:0000256" key="4">
    <source>
        <dbReference type="ARBA" id="ARBA00022448"/>
    </source>
</evidence>
<evidence type="ECO:0000256" key="3">
    <source>
        <dbReference type="ARBA" id="ARBA00008807"/>
    </source>
</evidence>
<feature type="transmembrane region" description="Helical" evidence="14">
    <location>
        <begin position="112"/>
        <end position="131"/>
    </location>
</feature>
<keyword evidence="18" id="KW-1185">Reference proteome</keyword>
<feature type="domain" description="Heme haloperoxidase family profile" evidence="16">
    <location>
        <begin position="245"/>
        <end position="457"/>
    </location>
</feature>
<evidence type="ECO:0000256" key="13">
    <source>
        <dbReference type="ARBA" id="ARBA00025795"/>
    </source>
</evidence>
<evidence type="ECO:0000256" key="2">
    <source>
        <dbReference type="ARBA" id="ARBA00004141"/>
    </source>
</evidence>
<dbReference type="EMBL" id="QEAP01000706">
    <property type="protein sequence ID" value="TPX59847.1"/>
    <property type="molecule type" value="Genomic_DNA"/>
</dbReference>
<evidence type="ECO:0000256" key="5">
    <source>
        <dbReference type="ARBA" id="ARBA00022559"/>
    </source>
</evidence>
<reference evidence="17 18" key="1">
    <citation type="journal article" date="2019" name="Sci. Rep.">
        <title>Comparative genomics of chytrid fungi reveal insights into the obligate biotrophic and pathogenic lifestyle of Synchytrium endobioticum.</title>
        <authorList>
            <person name="van de Vossenberg B.T.L.H."/>
            <person name="Warris S."/>
            <person name="Nguyen H.D.T."/>
            <person name="van Gent-Pelzer M.P.E."/>
            <person name="Joly D.L."/>
            <person name="van de Geest H.C."/>
            <person name="Bonants P.J.M."/>
            <person name="Smith D.S."/>
            <person name="Levesque C.A."/>
            <person name="van der Lee T.A.J."/>
        </authorList>
    </citation>
    <scope>NUCLEOTIDE SEQUENCE [LARGE SCALE GENOMIC DNA]</scope>
    <source>
        <strain evidence="17 18">CBS 675.73</strain>
    </source>
</reference>
<keyword evidence="6" id="KW-0349">Heme</keyword>
<keyword evidence="4" id="KW-0813">Transport</keyword>
<dbReference type="InterPro" id="IPR000028">
    <property type="entry name" value="Chloroperoxidase"/>
</dbReference>
<dbReference type="InterPro" id="IPR004813">
    <property type="entry name" value="OPT"/>
</dbReference>
<dbReference type="SUPFAM" id="SSF47571">
    <property type="entry name" value="Cloroperoxidase"/>
    <property type="match status" value="1"/>
</dbReference>
<dbReference type="PANTHER" id="PTHR33577:SF9">
    <property type="entry name" value="PEROXIDASE STCC"/>
    <property type="match status" value="1"/>
</dbReference>
<protein>
    <recommendedName>
        <fullName evidence="16">Heme haloperoxidase family profile domain-containing protein</fullName>
    </recommendedName>
</protein>
<evidence type="ECO:0000259" key="16">
    <source>
        <dbReference type="PROSITE" id="PS51405"/>
    </source>
</evidence>
<organism evidence="17 18">
    <name type="scientific">Chytriomyces confervae</name>
    <dbReference type="NCBI Taxonomy" id="246404"/>
    <lineage>
        <taxon>Eukaryota</taxon>
        <taxon>Fungi</taxon>
        <taxon>Fungi incertae sedis</taxon>
        <taxon>Chytridiomycota</taxon>
        <taxon>Chytridiomycota incertae sedis</taxon>
        <taxon>Chytridiomycetes</taxon>
        <taxon>Chytridiales</taxon>
        <taxon>Chytriomycetaceae</taxon>
        <taxon>Chytriomyces</taxon>
    </lineage>
</organism>
<dbReference type="OrthoDB" id="407298at2759"/>
<evidence type="ECO:0000313" key="17">
    <source>
        <dbReference type="EMBL" id="TPX59847.1"/>
    </source>
</evidence>
<accession>A0A507E8Y3</accession>
<keyword evidence="8" id="KW-0479">Metal-binding</keyword>
<evidence type="ECO:0000313" key="18">
    <source>
        <dbReference type="Proteomes" id="UP000320333"/>
    </source>
</evidence>
<keyword evidence="15" id="KW-0732">Signal</keyword>
<dbReference type="GO" id="GO:0016020">
    <property type="term" value="C:membrane"/>
    <property type="evidence" value="ECO:0007669"/>
    <property type="project" value="UniProtKB-SubCell"/>
</dbReference>
<keyword evidence="10" id="KW-0560">Oxidoreductase</keyword>
<evidence type="ECO:0000256" key="6">
    <source>
        <dbReference type="ARBA" id="ARBA00022617"/>
    </source>
</evidence>
<keyword evidence="7 14" id="KW-0812">Transmembrane</keyword>
<comment type="subcellular location">
    <subcellularLocation>
        <location evidence="2">Membrane</location>
        <topology evidence="2">Multi-pass membrane protein</topology>
    </subcellularLocation>
</comment>
<name>A0A507E8Y3_9FUNG</name>
<dbReference type="Proteomes" id="UP000320333">
    <property type="component" value="Unassembled WGS sequence"/>
</dbReference>
<comment type="caution">
    <text evidence="17">The sequence shown here is derived from an EMBL/GenBank/DDBJ whole genome shotgun (WGS) entry which is preliminary data.</text>
</comment>
<dbReference type="Pfam" id="PF03169">
    <property type="entry name" value="OPT"/>
    <property type="match status" value="1"/>
</dbReference>
<dbReference type="GO" id="GO:0046872">
    <property type="term" value="F:metal ion binding"/>
    <property type="evidence" value="ECO:0007669"/>
    <property type="project" value="UniProtKB-KW"/>
</dbReference>
<dbReference type="GO" id="GO:0004601">
    <property type="term" value="F:peroxidase activity"/>
    <property type="evidence" value="ECO:0007669"/>
    <property type="project" value="UniProtKB-KW"/>
</dbReference>
<dbReference type="PROSITE" id="PS51405">
    <property type="entry name" value="HEME_HALOPEROXIDASE"/>
    <property type="match status" value="1"/>
</dbReference>
<keyword evidence="12 14" id="KW-0472">Membrane</keyword>
<dbReference type="PANTHER" id="PTHR33577">
    <property type="entry name" value="STERIGMATOCYSTIN BIOSYNTHESIS PEROXIDASE STCC-RELATED"/>
    <property type="match status" value="1"/>
</dbReference>
<dbReference type="GO" id="GO:0035673">
    <property type="term" value="F:oligopeptide transmembrane transporter activity"/>
    <property type="evidence" value="ECO:0007669"/>
    <property type="project" value="InterPro"/>
</dbReference>
<dbReference type="InterPro" id="IPR036851">
    <property type="entry name" value="Chloroperoxidase-like_sf"/>
</dbReference>
<dbReference type="Pfam" id="PF01328">
    <property type="entry name" value="Peroxidase_2"/>
    <property type="match status" value="1"/>
</dbReference>
<feature type="transmembrane region" description="Helical" evidence="14">
    <location>
        <begin position="161"/>
        <end position="184"/>
    </location>
</feature>
<evidence type="ECO:0000256" key="15">
    <source>
        <dbReference type="SAM" id="SignalP"/>
    </source>
</evidence>
<feature type="signal peptide" evidence="15">
    <location>
        <begin position="1"/>
        <end position="18"/>
    </location>
</feature>